<sequence>MLADPAAMAAFARRAIVNGDVEPTDEEAQWPPAGAEGEEPEPEEDNEDDEDDEEDPNAHHLDKFWFACLCNNPQISQLIMEHDEAVLEYLTDISGEYKEPGLTGFTLTFTFRENPYFTNTTISKTYNLAPGPEEDDELEYNGPIFQSAVADPINWKEGMDVTVKSVTKKQRKKTGKNKGDTRTVTKSVPQESFFHFFTPPQLNPEEASEEEIQTAAELLNTDYLIGEVFLNDIIPKAVLWYTGEAEFSSDDEEEEEEEEDDYEDEDDDDEDDPDYVPPAGGQAPECKQSGPDVLVLNLRAIFGRAHVMCSPQLKCNNLQSSANATMPTISINRDDLHTALGRSYTQKEFEDLCFDFGLELDEVTSEKEELEKSGSAKAKDASEAIIYKIDIPANRCILVPFDTNHHSYDLLCIEGLVRGLKIFLNKMGAPQYQLKGEPKETMTITANTAAVRPFGVAAVLRNVNMTQKAYDSFIDLQEKLHQNICRRRTLVAIGTHDLDTIKGPFTYDAQKPEDVVFKPLRVPDAFELKEYNAKELLTMYQQDLQLKQYLHILEKEPLIPVIRDANGVVLSMPPIINGDHSRISTATKNIFIECTATDLTKAKIVLDIIVTMFSEHCAEPFTIEPVNVVNPDGKTVAYPALSTRTTSVQAEDIYRRMGIKREQADPAKLAELLTRMQLTSSLDADQKTISVQVPPTRADVLHPCDIWEDAAIAFGFNNIEWTEPAVSTSGKQQPINKLADQLRRLLVEANYTEALTFALCKHDDNFASLRRPDDGKTAAVISNPKTQDFQVCRSNLLSGLLRTVHSNLRMPLPIKVFEVSDVVLLNPAAETGASNHRRLAAVQAGKSAGFEAVQGLLDLVMQMLEVPRDDQLALKPDGRAYTLRPSQDPAFFGQLGAADIIFRGARVGVLGVVHPEVLANYNLKLAASALELELEFFL</sequence>
<comment type="similarity">
    <text evidence="3">Belongs to the phenylalanyl-tRNA synthetase beta subunit family. Type 2 subfamily.</text>
</comment>
<dbReference type="FunFam" id="3.30.930.10:FF:000059">
    <property type="entry name" value="phenylalanine--tRNA ligase beta subunit"/>
    <property type="match status" value="1"/>
</dbReference>
<evidence type="ECO:0000256" key="13">
    <source>
        <dbReference type="ARBA" id="ARBA00022917"/>
    </source>
</evidence>
<dbReference type="EMBL" id="CH991555">
    <property type="protein sequence ID" value="EDQ88240.1"/>
    <property type="molecule type" value="Genomic_DNA"/>
</dbReference>
<keyword evidence="14" id="KW-0030">Aminoacyl-tRNA synthetase</keyword>
<keyword evidence="7" id="KW-0963">Cytoplasm</keyword>
<dbReference type="Pfam" id="PF00956">
    <property type="entry name" value="NAP"/>
    <property type="match status" value="1"/>
</dbReference>
<evidence type="ECO:0000256" key="2">
    <source>
        <dbReference type="ARBA" id="ARBA00004496"/>
    </source>
</evidence>
<dbReference type="Pfam" id="PF03483">
    <property type="entry name" value="B3_4"/>
    <property type="match status" value="1"/>
</dbReference>
<dbReference type="NCBIfam" id="TIGR00471">
    <property type="entry name" value="pheT_arch"/>
    <property type="match status" value="1"/>
</dbReference>
<dbReference type="Proteomes" id="UP000001357">
    <property type="component" value="Unassembled WGS sequence"/>
</dbReference>
<dbReference type="GO" id="GO:0006334">
    <property type="term" value="P:nucleosome assembly"/>
    <property type="evidence" value="ECO:0007669"/>
    <property type="project" value="InterPro"/>
</dbReference>
<dbReference type="InterPro" id="IPR040659">
    <property type="entry name" value="PhetRS_B1"/>
</dbReference>
<evidence type="ECO:0000256" key="10">
    <source>
        <dbReference type="ARBA" id="ARBA00022741"/>
    </source>
</evidence>
<dbReference type="FunCoup" id="A9V2D8">
    <property type="interactions" value="1361"/>
</dbReference>
<dbReference type="InterPro" id="IPR005146">
    <property type="entry name" value="B3/B4_tRNA-bd"/>
</dbReference>
<evidence type="ECO:0000256" key="8">
    <source>
        <dbReference type="ARBA" id="ARBA00022598"/>
    </source>
</evidence>
<dbReference type="CDD" id="cd00769">
    <property type="entry name" value="PheRS_beta_core"/>
    <property type="match status" value="1"/>
</dbReference>
<evidence type="ECO:0000256" key="14">
    <source>
        <dbReference type="ARBA" id="ARBA00023146"/>
    </source>
</evidence>
<evidence type="ECO:0000256" key="4">
    <source>
        <dbReference type="ARBA" id="ARBA00009947"/>
    </source>
</evidence>
<evidence type="ECO:0000256" key="16">
    <source>
        <dbReference type="ARBA" id="ARBA00049255"/>
    </source>
</evidence>
<feature type="compositionally biased region" description="Acidic residues" evidence="17">
    <location>
        <begin position="247"/>
        <end position="274"/>
    </location>
</feature>
<dbReference type="STRING" id="81824.A9V2D8"/>
<dbReference type="InterPro" id="IPR004531">
    <property type="entry name" value="Phe-tRNA-synth_IIc_bsu_arc_euk"/>
</dbReference>
<name>A9V2D8_MONBE</name>
<comment type="subunit">
    <text evidence="5">Tetramer of two alpha and two beta subunits.</text>
</comment>
<dbReference type="Gene3D" id="3.50.40.10">
    <property type="entry name" value="Phenylalanyl-trna Synthetase, Chain B, domain 3"/>
    <property type="match status" value="1"/>
</dbReference>
<dbReference type="Gene3D" id="3.30.56.10">
    <property type="match status" value="2"/>
</dbReference>
<dbReference type="SUPFAM" id="SSF46955">
    <property type="entry name" value="Putative DNA-binding domain"/>
    <property type="match status" value="1"/>
</dbReference>
<dbReference type="SMART" id="SM00874">
    <property type="entry name" value="B5"/>
    <property type="match status" value="1"/>
</dbReference>
<dbReference type="InterPro" id="IPR045864">
    <property type="entry name" value="aa-tRNA-synth_II/BPL/LPL"/>
</dbReference>
<comment type="cofactor">
    <cofactor evidence="1">
        <name>Mg(2+)</name>
        <dbReference type="ChEBI" id="CHEBI:18420"/>
    </cofactor>
</comment>
<keyword evidence="10" id="KW-0547">Nucleotide-binding</keyword>
<reference evidence="19 20" key="1">
    <citation type="journal article" date="2008" name="Nature">
        <title>The genome of the choanoflagellate Monosiga brevicollis and the origin of metazoans.</title>
        <authorList>
            <consortium name="JGI Sequencing"/>
            <person name="King N."/>
            <person name="Westbrook M.J."/>
            <person name="Young S.L."/>
            <person name="Kuo A."/>
            <person name="Abedin M."/>
            <person name="Chapman J."/>
            <person name="Fairclough S."/>
            <person name="Hellsten U."/>
            <person name="Isogai Y."/>
            <person name="Letunic I."/>
            <person name="Marr M."/>
            <person name="Pincus D."/>
            <person name="Putnam N."/>
            <person name="Rokas A."/>
            <person name="Wright K.J."/>
            <person name="Zuzow R."/>
            <person name="Dirks W."/>
            <person name="Good M."/>
            <person name="Goodstein D."/>
            <person name="Lemons D."/>
            <person name="Li W."/>
            <person name="Lyons J.B."/>
            <person name="Morris A."/>
            <person name="Nichols S."/>
            <person name="Richter D.J."/>
            <person name="Salamov A."/>
            <person name="Bork P."/>
            <person name="Lim W.A."/>
            <person name="Manning G."/>
            <person name="Miller W.T."/>
            <person name="McGinnis W."/>
            <person name="Shapiro H."/>
            <person name="Tjian R."/>
            <person name="Grigoriev I.V."/>
            <person name="Rokhsar D."/>
        </authorList>
    </citation>
    <scope>NUCLEOTIDE SEQUENCE [LARGE SCALE GENOMIC DNA]</scope>
    <source>
        <strain evidence="20">MX1 / ATCC 50154</strain>
    </source>
</reference>
<dbReference type="Gene3D" id="3.30.1120.90">
    <property type="entry name" value="Nucleosome assembly protein"/>
    <property type="match status" value="1"/>
</dbReference>
<keyword evidence="11" id="KW-0067">ATP-binding</keyword>
<dbReference type="GO" id="GO:0000287">
    <property type="term" value="F:magnesium ion binding"/>
    <property type="evidence" value="ECO:0007669"/>
    <property type="project" value="InterPro"/>
</dbReference>
<comment type="catalytic activity">
    <reaction evidence="16">
        <text>tRNA(Phe) + L-phenylalanine + ATP = L-phenylalanyl-tRNA(Phe) + AMP + diphosphate + H(+)</text>
        <dbReference type="Rhea" id="RHEA:19413"/>
        <dbReference type="Rhea" id="RHEA-COMP:9668"/>
        <dbReference type="Rhea" id="RHEA-COMP:9699"/>
        <dbReference type="ChEBI" id="CHEBI:15378"/>
        <dbReference type="ChEBI" id="CHEBI:30616"/>
        <dbReference type="ChEBI" id="CHEBI:33019"/>
        <dbReference type="ChEBI" id="CHEBI:58095"/>
        <dbReference type="ChEBI" id="CHEBI:78442"/>
        <dbReference type="ChEBI" id="CHEBI:78531"/>
        <dbReference type="ChEBI" id="CHEBI:456215"/>
        <dbReference type="EC" id="6.1.1.20"/>
    </reaction>
</comment>
<dbReference type="SUPFAM" id="SSF143113">
    <property type="entry name" value="NAP-like"/>
    <property type="match status" value="1"/>
</dbReference>
<dbReference type="FunFam" id="3.50.40.10:FF:000002">
    <property type="entry name" value="phenylalanine--tRNA ligase beta subunit"/>
    <property type="match status" value="1"/>
</dbReference>
<keyword evidence="9" id="KW-0479">Metal-binding</keyword>
<dbReference type="PROSITE" id="PS51483">
    <property type="entry name" value="B5"/>
    <property type="match status" value="1"/>
</dbReference>
<dbReference type="InterPro" id="IPR020825">
    <property type="entry name" value="Phe-tRNA_synthase-like_B3/B4"/>
</dbReference>
<dbReference type="Pfam" id="PF03484">
    <property type="entry name" value="B5"/>
    <property type="match status" value="1"/>
</dbReference>
<dbReference type="InterPro" id="IPR009061">
    <property type="entry name" value="DNA-bd_dom_put_sf"/>
</dbReference>
<keyword evidence="8" id="KW-0436">Ligase</keyword>
<accession>A9V2D8</accession>
<dbReference type="FunFam" id="3.30.56.10:FF:000003">
    <property type="entry name" value="Phenylalanine--tRNA ligase beta subunit"/>
    <property type="match status" value="1"/>
</dbReference>
<evidence type="ECO:0000313" key="20">
    <source>
        <dbReference type="Proteomes" id="UP000001357"/>
    </source>
</evidence>
<evidence type="ECO:0000256" key="3">
    <source>
        <dbReference type="ARBA" id="ARBA00007438"/>
    </source>
</evidence>
<dbReference type="Gene3D" id="3.30.930.10">
    <property type="entry name" value="Bira Bifunctional Protein, Domain 2"/>
    <property type="match status" value="1"/>
</dbReference>
<evidence type="ECO:0000256" key="1">
    <source>
        <dbReference type="ARBA" id="ARBA00001946"/>
    </source>
</evidence>
<feature type="domain" description="B5" evidence="18">
    <location>
        <begin position="641"/>
        <end position="721"/>
    </location>
</feature>
<protein>
    <recommendedName>
        <fullName evidence="6">phenylalanine--tRNA ligase</fullName>
        <ecNumber evidence="6">6.1.1.20</ecNumber>
    </recommendedName>
    <alternativeName>
        <fullName evidence="15">Phenylalanyl-tRNA synthetase beta subunit</fullName>
    </alternativeName>
</protein>
<evidence type="ECO:0000256" key="9">
    <source>
        <dbReference type="ARBA" id="ARBA00022723"/>
    </source>
</evidence>
<organism evidence="19 20">
    <name type="scientific">Monosiga brevicollis</name>
    <name type="common">Choanoflagellate</name>
    <dbReference type="NCBI Taxonomy" id="81824"/>
    <lineage>
        <taxon>Eukaryota</taxon>
        <taxon>Choanoflagellata</taxon>
        <taxon>Craspedida</taxon>
        <taxon>Salpingoecidae</taxon>
        <taxon>Monosiga</taxon>
    </lineage>
</organism>
<evidence type="ECO:0000256" key="17">
    <source>
        <dbReference type="SAM" id="MobiDB-lite"/>
    </source>
</evidence>
<dbReference type="GO" id="GO:0006432">
    <property type="term" value="P:phenylalanyl-tRNA aminoacylation"/>
    <property type="evidence" value="ECO:0000318"/>
    <property type="project" value="GO_Central"/>
</dbReference>
<dbReference type="GO" id="GO:0009328">
    <property type="term" value="C:phenylalanine-tRNA ligase complex"/>
    <property type="evidence" value="ECO:0000318"/>
    <property type="project" value="GO_Central"/>
</dbReference>
<dbReference type="InterPro" id="IPR037231">
    <property type="entry name" value="NAP-like_sf"/>
</dbReference>
<dbReference type="SUPFAM" id="SSF56037">
    <property type="entry name" value="PheT/TilS domain"/>
    <property type="match status" value="1"/>
</dbReference>
<dbReference type="KEGG" id="mbr:MONBRDRAFT_26444"/>
<dbReference type="InParanoid" id="A9V2D8"/>
<dbReference type="Pfam" id="PF18262">
    <property type="entry name" value="PhetRS_B1"/>
    <property type="match status" value="1"/>
</dbReference>
<dbReference type="Pfam" id="PF17759">
    <property type="entry name" value="tRNA_synthFbeta"/>
    <property type="match status" value="1"/>
</dbReference>
<evidence type="ECO:0000256" key="11">
    <source>
        <dbReference type="ARBA" id="ARBA00022840"/>
    </source>
</evidence>
<keyword evidence="12" id="KW-0460">Magnesium</keyword>
<gene>
    <name evidence="19" type="ORF">MONBRDRAFT_26444</name>
</gene>
<keyword evidence="13" id="KW-0648">Protein biosynthesis</keyword>
<dbReference type="InterPro" id="IPR002164">
    <property type="entry name" value="NAP_family"/>
</dbReference>
<dbReference type="GO" id="GO:0005634">
    <property type="term" value="C:nucleus"/>
    <property type="evidence" value="ECO:0007669"/>
    <property type="project" value="InterPro"/>
</dbReference>
<dbReference type="AlphaFoldDB" id="A9V2D8"/>
<feature type="region of interest" description="Disordered" evidence="17">
    <location>
        <begin position="245"/>
        <end position="288"/>
    </location>
</feature>
<dbReference type="eggNOG" id="KOG1507">
    <property type="taxonomic scope" value="Eukaryota"/>
</dbReference>
<comment type="subcellular location">
    <subcellularLocation>
        <location evidence="2">Cytoplasm</location>
    </subcellularLocation>
</comment>
<dbReference type="PANTHER" id="PTHR10947">
    <property type="entry name" value="PHENYLALANYL-TRNA SYNTHETASE BETA CHAIN AND LEUCINE-RICH REPEAT-CONTAINING PROTEIN 47"/>
    <property type="match status" value="1"/>
</dbReference>
<keyword evidence="20" id="KW-1185">Reference proteome</keyword>
<dbReference type="EC" id="6.1.1.20" evidence="6"/>
<dbReference type="InterPro" id="IPR041616">
    <property type="entry name" value="PheRS_beta_core"/>
</dbReference>
<proteinExistence type="inferred from homology"/>
<evidence type="ECO:0000256" key="6">
    <source>
        <dbReference type="ARBA" id="ARBA00012814"/>
    </source>
</evidence>
<dbReference type="InterPro" id="IPR045060">
    <property type="entry name" value="Phe-tRNA-ligase_IIc_bsu"/>
</dbReference>
<evidence type="ECO:0000256" key="7">
    <source>
        <dbReference type="ARBA" id="ARBA00022490"/>
    </source>
</evidence>
<comment type="similarity">
    <text evidence="4">Belongs to the nucleosome assembly protein (NAP) family.</text>
</comment>
<dbReference type="GO" id="GO:0005524">
    <property type="term" value="F:ATP binding"/>
    <property type="evidence" value="ECO:0007669"/>
    <property type="project" value="UniProtKB-KW"/>
</dbReference>
<dbReference type="InterPro" id="IPR005147">
    <property type="entry name" value="tRNA_synthase_B5-dom"/>
</dbReference>
<dbReference type="PANTHER" id="PTHR10947:SF0">
    <property type="entry name" value="PHENYLALANINE--TRNA LIGASE BETA SUBUNIT"/>
    <property type="match status" value="1"/>
</dbReference>
<dbReference type="GO" id="GO:0003723">
    <property type="term" value="F:RNA binding"/>
    <property type="evidence" value="ECO:0007669"/>
    <property type="project" value="InterPro"/>
</dbReference>
<dbReference type="eggNOG" id="KOG2472">
    <property type="taxonomic scope" value="Eukaryota"/>
</dbReference>
<dbReference type="SMART" id="SM00873">
    <property type="entry name" value="B3_4"/>
    <property type="match status" value="1"/>
</dbReference>
<dbReference type="RefSeq" id="XP_001746833.1">
    <property type="nucleotide sequence ID" value="XM_001746781.1"/>
</dbReference>
<evidence type="ECO:0000259" key="18">
    <source>
        <dbReference type="PROSITE" id="PS51483"/>
    </source>
</evidence>
<feature type="region of interest" description="Disordered" evidence="17">
    <location>
        <begin position="16"/>
        <end position="57"/>
    </location>
</feature>
<evidence type="ECO:0000313" key="19">
    <source>
        <dbReference type="EMBL" id="EDQ88240.1"/>
    </source>
</evidence>
<dbReference type="GO" id="GO:0004826">
    <property type="term" value="F:phenylalanine-tRNA ligase activity"/>
    <property type="evidence" value="ECO:0007669"/>
    <property type="project" value="UniProtKB-EC"/>
</dbReference>
<dbReference type="GeneID" id="5892157"/>
<dbReference type="SUPFAM" id="SSF55681">
    <property type="entry name" value="Class II aaRS and biotin synthetases"/>
    <property type="match status" value="1"/>
</dbReference>
<evidence type="ECO:0000256" key="15">
    <source>
        <dbReference type="ARBA" id="ARBA00033189"/>
    </source>
</evidence>
<evidence type="ECO:0000256" key="12">
    <source>
        <dbReference type="ARBA" id="ARBA00022842"/>
    </source>
</evidence>
<evidence type="ECO:0000256" key="5">
    <source>
        <dbReference type="ARBA" id="ARBA00011209"/>
    </source>
</evidence>
<feature type="compositionally biased region" description="Acidic residues" evidence="17">
    <location>
        <begin position="36"/>
        <end position="55"/>
    </location>
</feature>